<comment type="caution">
    <text evidence="1">The sequence shown here is derived from an EMBL/GenBank/DDBJ whole genome shotgun (WGS) entry which is preliminary data.</text>
</comment>
<dbReference type="PROSITE" id="PS51257">
    <property type="entry name" value="PROKAR_LIPOPROTEIN"/>
    <property type="match status" value="1"/>
</dbReference>
<evidence type="ECO:0000313" key="2">
    <source>
        <dbReference type="Proteomes" id="UP000005959"/>
    </source>
</evidence>
<reference evidence="1 2" key="1">
    <citation type="submission" date="2011-08" db="EMBL/GenBank/DDBJ databases">
        <authorList>
            <person name="Weinstock G."/>
            <person name="Sodergren E."/>
            <person name="Clifton S."/>
            <person name="Fulton L."/>
            <person name="Fulton B."/>
            <person name="Courtney L."/>
            <person name="Fronick C."/>
            <person name="Harrison M."/>
            <person name="Strong C."/>
            <person name="Farmer C."/>
            <person name="Delahaunty K."/>
            <person name="Markovic C."/>
            <person name="Hall O."/>
            <person name="Minx P."/>
            <person name="Tomlinson C."/>
            <person name="Mitreva M."/>
            <person name="Hou S."/>
            <person name="Chen J."/>
            <person name="Wollam A."/>
            <person name="Pepin K.H."/>
            <person name="Johnson M."/>
            <person name="Bhonagiri V."/>
            <person name="Zhang X."/>
            <person name="Suruliraj S."/>
            <person name="Warren W."/>
            <person name="Chinwalla A."/>
            <person name="Mardis E.R."/>
            <person name="Wilson R.K."/>
        </authorList>
    </citation>
    <scope>NUCLEOTIDE SEQUENCE [LARGE SCALE GENOMIC DNA]</scope>
    <source>
        <strain evidence="1 2">ATCC 51873</strain>
    </source>
</reference>
<accession>G9Y7W8</accession>
<dbReference type="AlphaFoldDB" id="G9Y7W8"/>
<dbReference type="Proteomes" id="UP000005959">
    <property type="component" value="Unassembled WGS sequence"/>
</dbReference>
<organism evidence="1 2">
    <name type="scientific">Hafnia alvei ATCC 51873</name>
    <dbReference type="NCBI Taxonomy" id="1002364"/>
    <lineage>
        <taxon>Bacteria</taxon>
        <taxon>Pseudomonadati</taxon>
        <taxon>Pseudomonadota</taxon>
        <taxon>Gammaproteobacteria</taxon>
        <taxon>Enterobacterales</taxon>
        <taxon>Hafniaceae</taxon>
        <taxon>Hafnia</taxon>
    </lineage>
</organism>
<dbReference type="EMBL" id="AGCI01000062">
    <property type="protein sequence ID" value="EHM41957.1"/>
    <property type="molecule type" value="Genomic_DNA"/>
</dbReference>
<dbReference type="PATRIC" id="fig|1002364.3.peg.2369"/>
<name>G9Y7W8_HAFAL</name>
<sequence>MLSTKSTLIIGALVVAVGCVSFVKGREAGNDARDRFHLNQDLSGSLAMKCESLIADKPRNNFVYIDFGKQTIYYNGDELFKYTSFTVFASSRGVSYSLLDTHAKFASITQLGNYARVSLRDGDHTINYMDCETQDEQ</sequence>
<protein>
    <submittedName>
        <fullName evidence="1">Uncharacterized protein</fullName>
    </submittedName>
</protein>
<dbReference type="RefSeq" id="WP_004093005.1">
    <property type="nucleotide sequence ID" value="NZ_JH417529.1"/>
</dbReference>
<dbReference type="HOGENOM" id="CLU_1862363_0_0_6"/>
<gene>
    <name evidence="1" type="ORF">HMPREF0454_02634</name>
</gene>
<proteinExistence type="predicted"/>
<evidence type="ECO:0000313" key="1">
    <source>
        <dbReference type="EMBL" id="EHM41957.1"/>
    </source>
</evidence>